<sequence>MPPTAAEVTREETLETRDSLTFQSLYDPKNLKDCEWVCEDGKAYSEFLALSLAKVVDGERRGAFFCPTESCTYEVIGRNCWASARYGLELMGVEDTMMTASLVWDGKRESLSGVVLWEGLHRLCSKLELGTGTELAMQSASEAVDDEKEDPCLLPLLSLCEAVMPGFALGISSLCCGPTSTLPQAETRACKLSLIPLGWPFGSPSTWDMEVEGGKREGWELGGGGGAAGGSSKASTSVW</sequence>
<organism evidence="2">
    <name type="scientific">Chromera velia CCMP2878</name>
    <dbReference type="NCBI Taxonomy" id="1169474"/>
    <lineage>
        <taxon>Eukaryota</taxon>
        <taxon>Sar</taxon>
        <taxon>Alveolata</taxon>
        <taxon>Colpodellida</taxon>
        <taxon>Chromeraceae</taxon>
        <taxon>Chromera</taxon>
    </lineage>
</organism>
<dbReference type="AlphaFoldDB" id="A0A0G4HUJ7"/>
<dbReference type="VEuPathDB" id="CryptoDB:Cvel_8660"/>
<feature type="compositionally biased region" description="Low complexity" evidence="1">
    <location>
        <begin position="230"/>
        <end position="239"/>
    </location>
</feature>
<gene>
    <name evidence="2" type="ORF">Cvel_8660</name>
</gene>
<evidence type="ECO:0000256" key="1">
    <source>
        <dbReference type="SAM" id="MobiDB-lite"/>
    </source>
</evidence>
<feature type="region of interest" description="Disordered" evidence="1">
    <location>
        <begin position="215"/>
        <end position="239"/>
    </location>
</feature>
<evidence type="ECO:0000313" key="2">
    <source>
        <dbReference type="EMBL" id="CEM48104.1"/>
    </source>
</evidence>
<feature type="compositionally biased region" description="Gly residues" evidence="1">
    <location>
        <begin position="220"/>
        <end position="229"/>
    </location>
</feature>
<reference evidence="2" key="1">
    <citation type="submission" date="2014-11" db="EMBL/GenBank/DDBJ databases">
        <authorList>
            <person name="Otto D Thomas"/>
            <person name="Naeem Raeece"/>
        </authorList>
    </citation>
    <scope>NUCLEOTIDE SEQUENCE</scope>
</reference>
<name>A0A0G4HUJ7_9ALVE</name>
<accession>A0A0G4HUJ7</accession>
<dbReference type="EMBL" id="CDMZ01003937">
    <property type="protein sequence ID" value="CEM48104.1"/>
    <property type="molecule type" value="Genomic_DNA"/>
</dbReference>
<proteinExistence type="predicted"/>
<protein>
    <submittedName>
        <fullName evidence="2">Uncharacterized protein</fullName>
    </submittedName>
</protein>